<organism evidence="1 2">
    <name type="scientific">Candidatus Nitrososphaera evergladensis SR1</name>
    <dbReference type="NCBI Taxonomy" id="1459636"/>
    <lineage>
        <taxon>Archaea</taxon>
        <taxon>Nitrososphaerota</taxon>
        <taxon>Nitrososphaeria</taxon>
        <taxon>Nitrososphaerales</taxon>
        <taxon>Nitrososphaeraceae</taxon>
        <taxon>Nitrososphaera</taxon>
    </lineage>
</organism>
<reference evidence="1 2" key="1">
    <citation type="journal article" date="2014" name="PLoS ONE">
        <title>Genome Sequence of Candidatus Nitrososphaera evergladensis from Group I.1b Enriched from Everglades Soil Reveals Novel Genomic Features of the Ammonia-Oxidizing Archaea.</title>
        <authorList>
            <person name="Zhalnina K.V."/>
            <person name="Dias R."/>
            <person name="Leonard M.T."/>
            <person name="Dorr de Quadros P."/>
            <person name="Camargo F.A."/>
            <person name="Drew J.C."/>
            <person name="Farmerie W.G."/>
            <person name="Daroub S.H."/>
            <person name="Triplett E.W."/>
        </authorList>
    </citation>
    <scope>NUCLEOTIDE SEQUENCE [LARGE SCALE GENOMIC DNA]</scope>
    <source>
        <strain evidence="1 2">SR1</strain>
    </source>
</reference>
<dbReference type="OrthoDB" id="375575at2157"/>
<dbReference type="eggNOG" id="arCOG08684">
    <property type="taxonomic scope" value="Archaea"/>
</dbReference>
<sequence length="128" mass="14462">MASQDRFHEFCEKILALDTAVIFFALVDHIGDIVAMTYRETPFVDEKEAMQYAIQMTIAAILLAHFENRLGRIQYTVTYHDDIARVTLPIVVGNQKFFVLLLLDSGSDVVSVMKNKISPFVMGSKGIF</sequence>
<dbReference type="KEGG" id="nev:NTE_02369"/>
<dbReference type="RefSeq" id="WP_148701000.1">
    <property type="nucleotide sequence ID" value="NZ_CP007174.1"/>
</dbReference>
<evidence type="ECO:0008006" key="3">
    <source>
        <dbReference type="Google" id="ProtNLM"/>
    </source>
</evidence>
<dbReference type="EMBL" id="CP007174">
    <property type="protein sequence ID" value="AIF84421.1"/>
    <property type="molecule type" value="Genomic_DNA"/>
</dbReference>
<proteinExistence type="predicted"/>
<protein>
    <recommendedName>
        <fullName evidence="3">Roadblock/LAMTOR2 domain-containing protein</fullName>
    </recommendedName>
</protein>
<keyword evidence="2" id="KW-1185">Reference proteome</keyword>
<dbReference type="HOGENOM" id="CLU_128582_1_0_2"/>
<dbReference type="GeneID" id="41598084"/>
<accession>A0A075MS84</accession>
<dbReference type="Proteomes" id="UP000028194">
    <property type="component" value="Chromosome"/>
</dbReference>
<name>A0A075MS84_9ARCH</name>
<evidence type="ECO:0000313" key="2">
    <source>
        <dbReference type="Proteomes" id="UP000028194"/>
    </source>
</evidence>
<gene>
    <name evidence="1" type="ORF">NTE_02369</name>
</gene>
<dbReference type="AlphaFoldDB" id="A0A075MS84"/>
<evidence type="ECO:0000313" key="1">
    <source>
        <dbReference type="EMBL" id="AIF84421.1"/>
    </source>
</evidence>
<dbReference type="STRING" id="1459636.NTE_02369"/>